<evidence type="ECO:0008006" key="2">
    <source>
        <dbReference type="Google" id="ProtNLM"/>
    </source>
</evidence>
<dbReference type="AlphaFoldDB" id="A0A7V0Z7M4"/>
<proteinExistence type="predicted"/>
<comment type="caution">
    <text evidence="1">The sequence shown here is derived from an EMBL/GenBank/DDBJ whole genome shotgun (WGS) entry which is preliminary data.</text>
</comment>
<dbReference type="Gene3D" id="3.20.20.370">
    <property type="entry name" value="Glycoside hydrolase/deacetylase"/>
    <property type="match status" value="1"/>
</dbReference>
<evidence type="ECO:0000313" key="1">
    <source>
        <dbReference type="EMBL" id="HDY60064.1"/>
    </source>
</evidence>
<dbReference type="EMBL" id="DSKY01000022">
    <property type="protein sequence ID" value="HDY60064.1"/>
    <property type="molecule type" value="Genomic_DNA"/>
</dbReference>
<accession>A0A7V0Z7M4</accession>
<sequence length="362" mass="43666">MDQLKKLWKLPEEYEKNILIFEQEFEKYLFEQYHRRKNRNLVFLKFFYLLKPSIPRFLQIYLRQERMKRIKDSFPKWPIDTTLEDLKKRILKNFNLGGIPFIWFWPEDKKFAFILTHDVETKQGLKNIDKICEIEKKFGFRSGWFFVPERYLISDKLIQELKEQGFEIGIHGLRHDGKLFSSKKIFEGRMKRIKEYALKWDAKGFRSPSLLRNAEWIKEIPFEYDSSFPDTDPYGPQPGGCLSIFPFFIGNIVELPVTLPQDHTLFVILKWDDISVWRKKIDWIEEMNGLALLIVHPDYFDKNMEAYYIELLDYVSKRDYWHTLPSEVSDWWRYRDCATIVKDTNGNWTISGKINNMTIGYL</sequence>
<dbReference type="SUPFAM" id="SSF88713">
    <property type="entry name" value="Glycoside hydrolase/deacetylase"/>
    <property type="match status" value="1"/>
</dbReference>
<dbReference type="InterPro" id="IPR011330">
    <property type="entry name" value="Glyco_hydro/deAcase_b/a-brl"/>
</dbReference>
<protein>
    <recommendedName>
        <fullName evidence="2">NodB homology domain-containing protein</fullName>
    </recommendedName>
</protein>
<organism evidence="1">
    <name type="scientific">candidate division WOR-3 bacterium</name>
    <dbReference type="NCBI Taxonomy" id="2052148"/>
    <lineage>
        <taxon>Bacteria</taxon>
        <taxon>Bacteria division WOR-3</taxon>
    </lineage>
</organism>
<dbReference type="GO" id="GO:0005975">
    <property type="term" value="P:carbohydrate metabolic process"/>
    <property type="evidence" value="ECO:0007669"/>
    <property type="project" value="InterPro"/>
</dbReference>
<name>A0A7V0Z7M4_UNCW3</name>
<gene>
    <name evidence="1" type="ORF">ENP86_11065</name>
</gene>
<reference evidence="1" key="1">
    <citation type="journal article" date="2020" name="mSystems">
        <title>Genome- and Community-Level Interaction Insights into Carbon Utilization and Element Cycling Functions of Hydrothermarchaeota in Hydrothermal Sediment.</title>
        <authorList>
            <person name="Zhou Z."/>
            <person name="Liu Y."/>
            <person name="Xu W."/>
            <person name="Pan J."/>
            <person name="Luo Z.H."/>
            <person name="Li M."/>
        </authorList>
    </citation>
    <scope>NUCLEOTIDE SEQUENCE [LARGE SCALE GENOMIC DNA]</scope>
    <source>
        <strain evidence="1">SpSt-258</strain>
    </source>
</reference>